<keyword evidence="2" id="KW-1185">Reference proteome</keyword>
<comment type="caution">
    <text evidence="1">The sequence shown here is derived from an EMBL/GenBank/DDBJ whole genome shotgun (WGS) entry which is preliminary data.</text>
</comment>
<accession>A0ABP8NH40</accession>
<gene>
    <name evidence="1" type="ORF">GCM10023093_17410</name>
</gene>
<evidence type="ECO:0000313" key="1">
    <source>
        <dbReference type="EMBL" id="GAA4465355.1"/>
    </source>
</evidence>
<organism evidence="1 2">
    <name type="scientific">Nemorincola caseinilytica</name>
    <dbReference type="NCBI Taxonomy" id="2054315"/>
    <lineage>
        <taxon>Bacteria</taxon>
        <taxon>Pseudomonadati</taxon>
        <taxon>Bacteroidota</taxon>
        <taxon>Chitinophagia</taxon>
        <taxon>Chitinophagales</taxon>
        <taxon>Chitinophagaceae</taxon>
        <taxon>Nemorincola</taxon>
    </lineage>
</organism>
<name>A0ABP8NH40_9BACT</name>
<reference evidence="2" key="1">
    <citation type="journal article" date="2019" name="Int. J. Syst. Evol. Microbiol.">
        <title>The Global Catalogue of Microorganisms (GCM) 10K type strain sequencing project: providing services to taxonomists for standard genome sequencing and annotation.</title>
        <authorList>
            <consortium name="The Broad Institute Genomics Platform"/>
            <consortium name="The Broad Institute Genome Sequencing Center for Infectious Disease"/>
            <person name="Wu L."/>
            <person name="Ma J."/>
        </authorList>
    </citation>
    <scope>NUCLEOTIDE SEQUENCE [LARGE SCALE GENOMIC DNA]</scope>
    <source>
        <strain evidence="2">JCM 32105</strain>
    </source>
</reference>
<dbReference type="Proteomes" id="UP001500067">
    <property type="component" value="Unassembled WGS sequence"/>
</dbReference>
<evidence type="ECO:0000313" key="2">
    <source>
        <dbReference type="Proteomes" id="UP001500067"/>
    </source>
</evidence>
<dbReference type="EMBL" id="BAABFA010000010">
    <property type="protein sequence ID" value="GAA4465355.1"/>
    <property type="molecule type" value="Genomic_DNA"/>
</dbReference>
<proteinExistence type="predicted"/>
<protein>
    <submittedName>
        <fullName evidence="1">Uncharacterized protein</fullName>
    </submittedName>
</protein>
<sequence>MKLAYFFKVFDDNKISISDTSFHLLHFNVIYHNKGSDMIAGPFPIGGPYYGHGDNYRPVEPHYKKIAYALRRNLRDVRPGARIFFEDIVLSTPDGGKLHLTTPMIVYIK</sequence>